<evidence type="ECO:0000313" key="4">
    <source>
        <dbReference type="EMBL" id="WPB85796.1"/>
    </source>
</evidence>
<gene>
    <name evidence="4" type="ORF">R9Z33_02730</name>
</gene>
<comment type="similarity">
    <text evidence="1">Belongs to the thioesterase PaaI family.</text>
</comment>
<dbReference type="PANTHER" id="PTHR21660">
    <property type="entry name" value="THIOESTERASE SUPERFAMILY MEMBER-RELATED"/>
    <property type="match status" value="1"/>
</dbReference>
<name>A0ABZ0PK30_9PROT</name>
<dbReference type="InterPro" id="IPR039298">
    <property type="entry name" value="ACOT13"/>
</dbReference>
<keyword evidence="2 4" id="KW-0378">Hydrolase</keyword>
<dbReference type="Pfam" id="PF03061">
    <property type="entry name" value="4HBT"/>
    <property type="match status" value="1"/>
</dbReference>
<dbReference type="RefSeq" id="WP_318649775.1">
    <property type="nucleotide sequence ID" value="NZ_CP137852.1"/>
</dbReference>
<evidence type="ECO:0000259" key="3">
    <source>
        <dbReference type="Pfam" id="PF03061"/>
    </source>
</evidence>
<dbReference type="GO" id="GO:0016787">
    <property type="term" value="F:hydrolase activity"/>
    <property type="evidence" value="ECO:0007669"/>
    <property type="project" value="UniProtKB-KW"/>
</dbReference>
<dbReference type="Proteomes" id="UP001305521">
    <property type="component" value="Chromosome"/>
</dbReference>
<dbReference type="NCBIfam" id="TIGR00369">
    <property type="entry name" value="unchar_dom_1"/>
    <property type="match status" value="1"/>
</dbReference>
<evidence type="ECO:0000256" key="1">
    <source>
        <dbReference type="ARBA" id="ARBA00008324"/>
    </source>
</evidence>
<organism evidence="4 5">
    <name type="scientific">Sediminicoccus rosea</name>
    <dbReference type="NCBI Taxonomy" id="1225128"/>
    <lineage>
        <taxon>Bacteria</taxon>
        <taxon>Pseudomonadati</taxon>
        <taxon>Pseudomonadota</taxon>
        <taxon>Alphaproteobacteria</taxon>
        <taxon>Acetobacterales</taxon>
        <taxon>Roseomonadaceae</taxon>
        <taxon>Sediminicoccus</taxon>
    </lineage>
</organism>
<proteinExistence type="inferred from homology"/>
<keyword evidence="5" id="KW-1185">Reference proteome</keyword>
<dbReference type="InterPro" id="IPR006683">
    <property type="entry name" value="Thioestr_dom"/>
</dbReference>
<sequence length="160" mass="16978">MPTRSHTVTWESLDGPSPYAGLPGLEAMQRSIADGVQRSPMFALMGIRLVRAEEGLAVMEGEIGEQFYNGIGIAHGGYAATILDAALWNAVRTVMEAGRAHTTLDLKVNYARPLTVASGRVSCEGRVVHRGGRTAIAEARLTGEGGAKLYAHGTSTLMIL</sequence>
<evidence type="ECO:0000313" key="5">
    <source>
        <dbReference type="Proteomes" id="UP001305521"/>
    </source>
</evidence>
<dbReference type="SUPFAM" id="SSF54637">
    <property type="entry name" value="Thioesterase/thiol ester dehydrase-isomerase"/>
    <property type="match status" value="1"/>
</dbReference>
<reference evidence="4 5" key="1">
    <citation type="submission" date="2023-11" db="EMBL/GenBank/DDBJ databases">
        <title>Arctic aerobic anoxygenic photoheterotroph Sediminicoccus rosea KRV36 adapts its photosynthesis to long days of polar summer.</title>
        <authorList>
            <person name="Tomasch J."/>
            <person name="Kopejtka K."/>
            <person name="Bily T."/>
            <person name="Gardiner A.T."/>
            <person name="Gardian Z."/>
            <person name="Shivaramu S."/>
            <person name="Koblizek M."/>
            <person name="Engelhardt F."/>
            <person name="Kaftan D."/>
        </authorList>
    </citation>
    <scope>NUCLEOTIDE SEQUENCE [LARGE SCALE GENOMIC DNA]</scope>
    <source>
        <strain evidence="4 5">R-30</strain>
    </source>
</reference>
<accession>A0ABZ0PK30</accession>
<dbReference type="InterPro" id="IPR003736">
    <property type="entry name" value="PAAI_dom"/>
</dbReference>
<dbReference type="CDD" id="cd03443">
    <property type="entry name" value="PaaI_thioesterase"/>
    <property type="match status" value="1"/>
</dbReference>
<dbReference type="EC" id="3.1.2.-" evidence="4"/>
<dbReference type="InterPro" id="IPR029069">
    <property type="entry name" value="HotDog_dom_sf"/>
</dbReference>
<protein>
    <submittedName>
        <fullName evidence="4">PaaI family thioesterase</fullName>
        <ecNumber evidence="4">3.1.2.-</ecNumber>
    </submittedName>
</protein>
<dbReference type="EMBL" id="CP137852">
    <property type="protein sequence ID" value="WPB85796.1"/>
    <property type="molecule type" value="Genomic_DNA"/>
</dbReference>
<feature type="domain" description="Thioesterase" evidence="3">
    <location>
        <begin position="72"/>
        <end position="147"/>
    </location>
</feature>
<dbReference type="PANTHER" id="PTHR21660:SF1">
    <property type="entry name" value="ACYL-COENZYME A THIOESTERASE 13"/>
    <property type="match status" value="1"/>
</dbReference>
<evidence type="ECO:0000256" key="2">
    <source>
        <dbReference type="ARBA" id="ARBA00022801"/>
    </source>
</evidence>
<dbReference type="Gene3D" id="3.10.129.10">
    <property type="entry name" value="Hotdog Thioesterase"/>
    <property type="match status" value="1"/>
</dbReference>